<accession>A0A0K8MC02</accession>
<dbReference type="InterPro" id="IPR058031">
    <property type="entry name" value="AAA_lid_NorR"/>
</dbReference>
<keyword evidence="6" id="KW-0010">Activator</keyword>
<keyword evidence="1 8" id="KW-0597">Phosphoprotein</keyword>
<evidence type="ECO:0000256" key="2">
    <source>
        <dbReference type="ARBA" id="ARBA00022741"/>
    </source>
</evidence>
<dbReference type="SMART" id="SM00382">
    <property type="entry name" value="AAA"/>
    <property type="match status" value="1"/>
</dbReference>
<dbReference type="PANTHER" id="PTHR32071">
    <property type="entry name" value="TRANSCRIPTIONAL REGULATORY PROTEIN"/>
    <property type="match status" value="1"/>
</dbReference>
<dbReference type="PROSITE" id="PS50045">
    <property type="entry name" value="SIGMA54_INTERACT_4"/>
    <property type="match status" value="1"/>
</dbReference>
<dbReference type="AlphaFoldDB" id="A0A0K8MC02"/>
<dbReference type="Gene3D" id="1.10.8.60">
    <property type="match status" value="1"/>
</dbReference>
<name>A0A0K8MC02_9PROT</name>
<dbReference type="PANTHER" id="PTHR32071:SF17">
    <property type="entry name" value="TRANSCRIPTIONAL REGULATOR (NTRC FAMILY)"/>
    <property type="match status" value="1"/>
</dbReference>
<evidence type="ECO:0000313" key="12">
    <source>
        <dbReference type="Proteomes" id="UP000036771"/>
    </source>
</evidence>
<feature type="modified residue" description="4-aspartylphosphate" evidence="8">
    <location>
        <position position="53"/>
    </location>
</feature>
<dbReference type="GO" id="GO:0005524">
    <property type="term" value="F:ATP binding"/>
    <property type="evidence" value="ECO:0007669"/>
    <property type="project" value="UniProtKB-KW"/>
</dbReference>
<dbReference type="SMART" id="SM00448">
    <property type="entry name" value="REC"/>
    <property type="match status" value="1"/>
</dbReference>
<dbReference type="InterPro" id="IPR002078">
    <property type="entry name" value="Sigma_54_int"/>
</dbReference>
<dbReference type="SUPFAM" id="SSF46689">
    <property type="entry name" value="Homeodomain-like"/>
    <property type="match status" value="1"/>
</dbReference>
<keyword evidence="4" id="KW-0902">Two-component regulatory system</keyword>
<dbReference type="GO" id="GO:0000160">
    <property type="term" value="P:phosphorelay signal transduction system"/>
    <property type="evidence" value="ECO:0007669"/>
    <property type="project" value="UniProtKB-KW"/>
</dbReference>
<dbReference type="Gene3D" id="3.40.50.300">
    <property type="entry name" value="P-loop containing nucleotide triphosphate hydrolases"/>
    <property type="match status" value="1"/>
</dbReference>
<dbReference type="PROSITE" id="PS00675">
    <property type="entry name" value="SIGMA54_INTERACT_1"/>
    <property type="match status" value="1"/>
</dbReference>
<dbReference type="STRING" id="1629334.Cva_00056"/>
<dbReference type="Pfam" id="PF00072">
    <property type="entry name" value="Response_reg"/>
    <property type="match status" value="1"/>
</dbReference>
<evidence type="ECO:0000259" key="9">
    <source>
        <dbReference type="PROSITE" id="PS50045"/>
    </source>
</evidence>
<dbReference type="InterPro" id="IPR025944">
    <property type="entry name" value="Sigma_54_int_dom_CS"/>
</dbReference>
<evidence type="ECO:0000259" key="10">
    <source>
        <dbReference type="PROSITE" id="PS50110"/>
    </source>
</evidence>
<dbReference type="InterPro" id="IPR025662">
    <property type="entry name" value="Sigma_54_int_dom_ATP-bd_1"/>
</dbReference>
<dbReference type="InterPro" id="IPR009057">
    <property type="entry name" value="Homeodomain-like_sf"/>
</dbReference>
<dbReference type="InterPro" id="IPR027417">
    <property type="entry name" value="P-loop_NTPase"/>
</dbReference>
<dbReference type="SUPFAM" id="SSF52172">
    <property type="entry name" value="CheY-like"/>
    <property type="match status" value="1"/>
</dbReference>
<evidence type="ECO:0000313" key="11">
    <source>
        <dbReference type="EMBL" id="GAO97424.1"/>
    </source>
</evidence>
<dbReference type="GO" id="GO:0006355">
    <property type="term" value="P:regulation of DNA-templated transcription"/>
    <property type="evidence" value="ECO:0007669"/>
    <property type="project" value="InterPro"/>
</dbReference>
<evidence type="ECO:0000256" key="1">
    <source>
        <dbReference type="ARBA" id="ARBA00022553"/>
    </source>
</evidence>
<evidence type="ECO:0000256" key="3">
    <source>
        <dbReference type="ARBA" id="ARBA00022840"/>
    </source>
</evidence>
<proteinExistence type="predicted"/>
<dbReference type="EMBL" id="BBVC01000003">
    <property type="protein sequence ID" value="GAO97424.1"/>
    <property type="molecule type" value="Genomic_DNA"/>
</dbReference>
<dbReference type="PROSITE" id="PS50110">
    <property type="entry name" value="RESPONSE_REGULATORY"/>
    <property type="match status" value="1"/>
</dbReference>
<sequence length="458" mass="52194">MSQEVLIVDDEADICQLISETLEDEGYHTRRALDGTRAIEVIQERCPDLIILDIWLGDSQFDGIKLLELIKKDHPSLPVIMMSGHGTIETAVQAIKMGAYDFIEKPFKADRLLLAMGRAMETAKLRRENSELKARTIEITDFLGMSSFANQLRQLIDRVAPTNSRVLISGDSGTGKEIVARLIHQRSKRKNGPFVVLNCATLDPDSFESVLFGTEDKEGRKIGLFEEAHRGTLLFDEVTDMPFETQGKILRSLQEQTFTRVGGKRNIEVDVRVMASSSRDIHKAVEEKRFREDLYYRLNVVPIKIPSLKERKEDISILIQELILHVSNLNGLQPKKFSEEAILVLQAYDWPGNIRQLKNVIEWILIMASENESESIAPNLLPAEIYGEASLMLRNDQSLQIMSLPLREARESFEKDYLRAQVERFGGNVSRTADFVKMERSALHRKLRDLQIMRGNRS</sequence>
<keyword evidence="3" id="KW-0067">ATP-binding</keyword>
<keyword evidence="2" id="KW-0547">Nucleotide-binding</keyword>
<dbReference type="InterPro" id="IPR003593">
    <property type="entry name" value="AAA+_ATPase"/>
</dbReference>
<dbReference type="GO" id="GO:0043565">
    <property type="term" value="F:sequence-specific DNA binding"/>
    <property type="evidence" value="ECO:0007669"/>
    <property type="project" value="InterPro"/>
</dbReference>
<dbReference type="CDD" id="cd00009">
    <property type="entry name" value="AAA"/>
    <property type="match status" value="1"/>
</dbReference>
<dbReference type="FunFam" id="3.40.50.2300:FF:000018">
    <property type="entry name" value="DNA-binding transcriptional regulator NtrC"/>
    <property type="match status" value="1"/>
</dbReference>
<dbReference type="InterPro" id="IPR011006">
    <property type="entry name" value="CheY-like_superfamily"/>
</dbReference>
<evidence type="ECO:0000256" key="8">
    <source>
        <dbReference type="PROSITE-ProRule" id="PRU00169"/>
    </source>
</evidence>
<dbReference type="CDD" id="cd17550">
    <property type="entry name" value="REC_NtrX-like"/>
    <property type="match status" value="1"/>
</dbReference>
<dbReference type="SUPFAM" id="SSF52540">
    <property type="entry name" value="P-loop containing nucleoside triphosphate hydrolases"/>
    <property type="match status" value="1"/>
</dbReference>
<reference evidence="11 12" key="1">
    <citation type="submission" date="2015-03" db="EMBL/GenBank/DDBJ databases">
        <title>Caedibacter varicaedens, whole genome shotgun sequence.</title>
        <authorList>
            <person name="Suzuki H."/>
            <person name="Dapper A.L."/>
            <person name="Gibson A.K."/>
            <person name="Jackson C."/>
            <person name="Lee H."/>
            <person name="Pejaver V.R."/>
            <person name="Doak T."/>
            <person name="Lynch M."/>
        </authorList>
    </citation>
    <scope>NUCLEOTIDE SEQUENCE [LARGE SCALE GENOMIC DNA]</scope>
</reference>
<feature type="domain" description="Sigma-54 factor interaction" evidence="9">
    <location>
        <begin position="142"/>
        <end position="366"/>
    </location>
</feature>
<organism evidence="11 12">
    <name type="scientific">Caedimonas varicaedens</name>
    <dbReference type="NCBI Taxonomy" id="1629334"/>
    <lineage>
        <taxon>Bacteria</taxon>
        <taxon>Pseudomonadati</taxon>
        <taxon>Pseudomonadota</taxon>
        <taxon>Alphaproteobacteria</taxon>
        <taxon>Holosporales</taxon>
        <taxon>Caedimonadaceae</taxon>
        <taxon>Caedimonas</taxon>
    </lineage>
</organism>
<dbReference type="InterPro" id="IPR001789">
    <property type="entry name" value="Sig_transdc_resp-reg_receiver"/>
</dbReference>
<dbReference type="Pfam" id="PF00158">
    <property type="entry name" value="Sigma54_activat"/>
    <property type="match status" value="1"/>
</dbReference>
<dbReference type="InterPro" id="IPR002197">
    <property type="entry name" value="HTH_Fis"/>
</dbReference>
<dbReference type="Gene3D" id="3.40.50.2300">
    <property type="match status" value="1"/>
</dbReference>
<dbReference type="Gene3D" id="1.10.10.60">
    <property type="entry name" value="Homeodomain-like"/>
    <property type="match status" value="1"/>
</dbReference>
<keyword evidence="12" id="KW-1185">Reference proteome</keyword>
<dbReference type="FunFam" id="3.40.50.300:FF:000006">
    <property type="entry name" value="DNA-binding transcriptional regulator NtrC"/>
    <property type="match status" value="1"/>
</dbReference>
<dbReference type="Pfam" id="PF25601">
    <property type="entry name" value="AAA_lid_14"/>
    <property type="match status" value="1"/>
</dbReference>
<evidence type="ECO:0000256" key="6">
    <source>
        <dbReference type="ARBA" id="ARBA00023159"/>
    </source>
</evidence>
<dbReference type="Pfam" id="PF02954">
    <property type="entry name" value="HTH_8"/>
    <property type="match status" value="1"/>
</dbReference>
<evidence type="ECO:0000256" key="7">
    <source>
        <dbReference type="ARBA" id="ARBA00023163"/>
    </source>
</evidence>
<protein>
    <submittedName>
        <fullName evidence="11">Transcriptional regulatory protein ZraR</fullName>
    </submittedName>
</protein>
<dbReference type="Proteomes" id="UP000036771">
    <property type="component" value="Unassembled WGS sequence"/>
</dbReference>
<dbReference type="PROSITE" id="PS00688">
    <property type="entry name" value="SIGMA54_INTERACT_3"/>
    <property type="match status" value="1"/>
</dbReference>
<keyword evidence="7" id="KW-0804">Transcription</keyword>
<evidence type="ECO:0000256" key="4">
    <source>
        <dbReference type="ARBA" id="ARBA00023012"/>
    </source>
</evidence>
<dbReference type="OrthoDB" id="9802388at2"/>
<feature type="domain" description="Response regulatory" evidence="10">
    <location>
        <begin position="4"/>
        <end position="120"/>
    </location>
</feature>
<keyword evidence="5" id="KW-0805">Transcription regulation</keyword>
<comment type="caution">
    <text evidence="11">The sequence shown here is derived from an EMBL/GenBank/DDBJ whole genome shotgun (WGS) entry which is preliminary data.</text>
</comment>
<gene>
    <name evidence="11" type="primary">zraR</name>
    <name evidence="11" type="ORF">Cva_00056</name>
</gene>
<evidence type="ECO:0000256" key="5">
    <source>
        <dbReference type="ARBA" id="ARBA00023015"/>
    </source>
</evidence>